<dbReference type="RefSeq" id="WP_120246377.1">
    <property type="nucleotide sequence ID" value="NZ_RAPO01000004.1"/>
</dbReference>
<keyword evidence="6" id="KW-1278">Translocase</keyword>
<dbReference type="SUPFAM" id="SSF52540">
    <property type="entry name" value="P-loop containing nucleoside triphosphate hydrolases"/>
    <property type="match status" value="1"/>
</dbReference>
<sequence length="353" mass="39174">MKSEPIAEVRNLNVAFPMDRGESRVVRDADIDIYQDEILGVVGESGSGKSMFAASLLDGVVEPGVSRGDITFNPPEGGDPISVLDLSEEELRRFRWDRVAMVFQGAMSSFNPVKTIRAHFKETLQDHNKNVEEGLERGRQLLEDLYLDPDRVMDSYPHELSGGMKQRGLIALSLLLDPDLLILDEPTAALDLLMQRSIISLLRDVQTNYDVTMVMITHDLALLSKLADRMVIMYAFQFIEMGETDEIVWNASHPYTRALLASTPSLASDIDEMKPIPGDKPDPVEQFHGCSYSSRCPLADDRCRNEEPPLRTIEGSNTQQTACFHYEDAADAIQLPSSPQETAESAAADGGEQ</sequence>
<evidence type="ECO:0000256" key="9">
    <source>
        <dbReference type="ARBA" id="ARBA00038669"/>
    </source>
</evidence>
<dbReference type="PANTHER" id="PTHR43297">
    <property type="entry name" value="OLIGOPEPTIDE TRANSPORT ATP-BINDING PROTEIN APPD"/>
    <property type="match status" value="1"/>
</dbReference>
<evidence type="ECO:0000313" key="15">
    <source>
        <dbReference type="Proteomes" id="UP000283805"/>
    </source>
</evidence>
<dbReference type="OrthoDB" id="18209at2157"/>
<keyword evidence="3" id="KW-1003">Cell membrane</keyword>
<dbReference type="SMART" id="SM00382">
    <property type="entry name" value="AAA"/>
    <property type="match status" value="1"/>
</dbReference>
<comment type="subunit">
    <text evidence="9">The complex is composed of two ATP-binding proteins (NikD and NikE), two transmembrane proteins (NikB and NikC) and a solute-binding protein (NikA).</text>
</comment>
<comment type="subcellular location">
    <subcellularLocation>
        <location evidence="1">Cell membrane</location>
        <topology evidence="1">Peripheral membrane protein</topology>
    </subcellularLocation>
</comment>
<evidence type="ECO:0000256" key="11">
    <source>
        <dbReference type="ARBA" id="ARBA00044143"/>
    </source>
</evidence>
<dbReference type="InterPro" id="IPR027417">
    <property type="entry name" value="P-loop_NTPase"/>
</dbReference>
<keyword evidence="8" id="KW-0472">Membrane</keyword>
<comment type="catalytic activity">
    <reaction evidence="12">
        <text>Ni(2+)(out) + ATP + H2O = Ni(2+)(in) + ADP + phosphate + H(+)</text>
        <dbReference type="Rhea" id="RHEA:15557"/>
        <dbReference type="ChEBI" id="CHEBI:15377"/>
        <dbReference type="ChEBI" id="CHEBI:15378"/>
        <dbReference type="ChEBI" id="CHEBI:30616"/>
        <dbReference type="ChEBI" id="CHEBI:43474"/>
        <dbReference type="ChEBI" id="CHEBI:49786"/>
        <dbReference type="ChEBI" id="CHEBI:456216"/>
        <dbReference type="EC" id="7.2.2.11"/>
    </reaction>
    <physiologicalReaction direction="left-to-right" evidence="12">
        <dbReference type="Rhea" id="RHEA:15558"/>
    </physiologicalReaction>
</comment>
<gene>
    <name evidence="14" type="ORF">ATJ93_4064</name>
</gene>
<evidence type="ECO:0000256" key="5">
    <source>
        <dbReference type="ARBA" id="ARBA00022840"/>
    </source>
</evidence>
<feature type="domain" description="ABC transporter" evidence="13">
    <location>
        <begin position="9"/>
        <end position="260"/>
    </location>
</feature>
<evidence type="ECO:0000256" key="2">
    <source>
        <dbReference type="ARBA" id="ARBA00022448"/>
    </source>
</evidence>
<proteinExistence type="predicted"/>
<evidence type="ECO:0000256" key="1">
    <source>
        <dbReference type="ARBA" id="ARBA00004202"/>
    </source>
</evidence>
<dbReference type="GO" id="GO:0015413">
    <property type="term" value="F:ABC-type nickel transporter activity"/>
    <property type="evidence" value="ECO:0007669"/>
    <property type="project" value="UniProtKB-EC"/>
</dbReference>
<evidence type="ECO:0000256" key="4">
    <source>
        <dbReference type="ARBA" id="ARBA00022741"/>
    </source>
</evidence>
<dbReference type="GO" id="GO:0015833">
    <property type="term" value="P:peptide transport"/>
    <property type="evidence" value="ECO:0007669"/>
    <property type="project" value="InterPro"/>
</dbReference>
<keyword evidence="5 14" id="KW-0067">ATP-binding</keyword>
<keyword evidence="7" id="KW-0406">Ion transport</keyword>
<dbReference type="PANTHER" id="PTHR43297:SF13">
    <property type="entry name" value="NICKEL ABC TRANSPORTER, ATP-BINDING PROTEIN"/>
    <property type="match status" value="1"/>
</dbReference>
<organism evidence="14 15">
    <name type="scientific">Halopiger aswanensis</name>
    <dbReference type="NCBI Taxonomy" id="148449"/>
    <lineage>
        <taxon>Archaea</taxon>
        <taxon>Methanobacteriati</taxon>
        <taxon>Methanobacteriota</taxon>
        <taxon>Stenosarchaea group</taxon>
        <taxon>Halobacteria</taxon>
        <taxon>Halobacteriales</taxon>
        <taxon>Natrialbaceae</taxon>
        <taxon>Halopiger</taxon>
    </lineage>
</organism>
<evidence type="ECO:0000256" key="7">
    <source>
        <dbReference type="ARBA" id="ARBA00023065"/>
    </source>
</evidence>
<keyword evidence="4" id="KW-0547">Nucleotide-binding</keyword>
<evidence type="ECO:0000313" key="14">
    <source>
        <dbReference type="EMBL" id="RKD89233.1"/>
    </source>
</evidence>
<dbReference type="InterPro" id="IPR003439">
    <property type="entry name" value="ABC_transporter-like_ATP-bd"/>
</dbReference>
<dbReference type="InterPro" id="IPR013563">
    <property type="entry name" value="Oligopep_ABC_C"/>
</dbReference>
<dbReference type="CDD" id="cd03257">
    <property type="entry name" value="ABC_NikE_OppD_transporters"/>
    <property type="match status" value="1"/>
</dbReference>
<protein>
    <recommendedName>
        <fullName evidence="11">Nickel import system ATP-binding protein NikD</fullName>
        <ecNumber evidence="10">7.2.2.11</ecNumber>
    </recommendedName>
</protein>
<evidence type="ECO:0000256" key="8">
    <source>
        <dbReference type="ARBA" id="ARBA00023136"/>
    </source>
</evidence>
<dbReference type="GO" id="GO:0016887">
    <property type="term" value="F:ATP hydrolysis activity"/>
    <property type="evidence" value="ECO:0007669"/>
    <property type="project" value="InterPro"/>
</dbReference>
<dbReference type="PROSITE" id="PS50893">
    <property type="entry name" value="ABC_TRANSPORTER_2"/>
    <property type="match status" value="1"/>
</dbReference>
<dbReference type="Proteomes" id="UP000283805">
    <property type="component" value="Unassembled WGS sequence"/>
</dbReference>
<dbReference type="GO" id="GO:0005886">
    <property type="term" value="C:plasma membrane"/>
    <property type="evidence" value="ECO:0007669"/>
    <property type="project" value="UniProtKB-SubCell"/>
</dbReference>
<keyword evidence="15" id="KW-1185">Reference proteome</keyword>
<evidence type="ECO:0000256" key="12">
    <source>
        <dbReference type="ARBA" id="ARBA00048610"/>
    </source>
</evidence>
<accession>A0A3R7DXD4</accession>
<evidence type="ECO:0000256" key="6">
    <source>
        <dbReference type="ARBA" id="ARBA00022967"/>
    </source>
</evidence>
<keyword evidence="2" id="KW-0813">Transport</keyword>
<evidence type="ECO:0000256" key="10">
    <source>
        <dbReference type="ARBA" id="ARBA00039098"/>
    </source>
</evidence>
<comment type="caution">
    <text evidence="14">The sequence shown here is derived from an EMBL/GenBank/DDBJ whole genome shotgun (WGS) entry which is preliminary data.</text>
</comment>
<dbReference type="NCBIfam" id="TIGR01727">
    <property type="entry name" value="oligo_HPY"/>
    <property type="match status" value="1"/>
</dbReference>
<dbReference type="Pfam" id="PF00005">
    <property type="entry name" value="ABC_tran"/>
    <property type="match status" value="1"/>
</dbReference>
<dbReference type="InterPro" id="IPR003593">
    <property type="entry name" value="AAA+_ATPase"/>
</dbReference>
<dbReference type="GO" id="GO:0005524">
    <property type="term" value="F:ATP binding"/>
    <property type="evidence" value="ECO:0007669"/>
    <property type="project" value="UniProtKB-KW"/>
</dbReference>
<dbReference type="AlphaFoldDB" id="A0A3R7DXD4"/>
<name>A0A3R7DXD4_9EURY</name>
<dbReference type="EC" id="7.2.2.11" evidence="10"/>
<dbReference type="EMBL" id="RAPO01000004">
    <property type="protein sequence ID" value="RKD89233.1"/>
    <property type="molecule type" value="Genomic_DNA"/>
</dbReference>
<dbReference type="Pfam" id="PF08352">
    <property type="entry name" value="oligo_HPY"/>
    <property type="match status" value="1"/>
</dbReference>
<evidence type="ECO:0000259" key="13">
    <source>
        <dbReference type="PROSITE" id="PS50893"/>
    </source>
</evidence>
<dbReference type="InterPro" id="IPR050388">
    <property type="entry name" value="ABC_Ni/Peptide_Import"/>
</dbReference>
<reference evidence="14 15" key="1">
    <citation type="submission" date="2018-09" db="EMBL/GenBank/DDBJ databases">
        <title>Genomic Encyclopedia of Archaeal and Bacterial Type Strains, Phase II (KMG-II): from individual species to whole genera.</title>
        <authorList>
            <person name="Goeker M."/>
        </authorList>
    </citation>
    <scope>NUCLEOTIDE SEQUENCE [LARGE SCALE GENOMIC DNA]</scope>
    <source>
        <strain evidence="14 15">DSM 13151</strain>
    </source>
</reference>
<evidence type="ECO:0000256" key="3">
    <source>
        <dbReference type="ARBA" id="ARBA00022475"/>
    </source>
</evidence>
<dbReference type="Gene3D" id="3.40.50.300">
    <property type="entry name" value="P-loop containing nucleotide triphosphate hydrolases"/>
    <property type="match status" value="1"/>
</dbReference>